<dbReference type="GO" id="GO:0042586">
    <property type="term" value="F:peptide deformylase activity"/>
    <property type="evidence" value="ECO:0007669"/>
    <property type="project" value="UniProtKB-EC"/>
</dbReference>
<comment type="catalytic activity">
    <reaction evidence="11">
        <text>N-terminal N-formyl-L-methionyl-[peptide] + H2O = N-terminal L-methionyl-[peptide] + formate</text>
        <dbReference type="Rhea" id="RHEA:24420"/>
        <dbReference type="Rhea" id="RHEA-COMP:10639"/>
        <dbReference type="Rhea" id="RHEA-COMP:10640"/>
        <dbReference type="ChEBI" id="CHEBI:15377"/>
        <dbReference type="ChEBI" id="CHEBI:15740"/>
        <dbReference type="ChEBI" id="CHEBI:49298"/>
        <dbReference type="ChEBI" id="CHEBI:64731"/>
        <dbReference type="EC" id="3.5.1.88"/>
    </reaction>
</comment>
<accession>A0A1Y1I0Q6</accession>
<keyword evidence="7 11" id="KW-0378">Hydrolase</keyword>
<comment type="subcellular location">
    <subcellularLocation>
        <location evidence="1 11">Plastid</location>
        <location evidence="1 11">Chloroplast</location>
    </subcellularLocation>
</comment>
<dbReference type="InterPro" id="IPR036821">
    <property type="entry name" value="Peptide_deformylase_sf"/>
</dbReference>
<dbReference type="Pfam" id="PF01327">
    <property type="entry name" value="Pep_deformylase"/>
    <property type="match status" value="1"/>
</dbReference>
<evidence type="ECO:0000256" key="7">
    <source>
        <dbReference type="ARBA" id="ARBA00022801"/>
    </source>
</evidence>
<dbReference type="PANTHER" id="PTHR10458:SF22">
    <property type="entry name" value="PEPTIDE DEFORMYLASE"/>
    <property type="match status" value="1"/>
</dbReference>
<keyword evidence="10" id="KW-0408">Iron</keyword>
<evidence type="ECO:0000256" key="10">
    <source>
        <dbReference type="ARBA" id="ARBA00023004"/>
    </source>
</evidence>
<dbReference type="CDD" id="cd00487">
    <property type="entry name" value="Pep_deformylase"/>
    <property type="match status" value="1"/>
</dbReference>
<keyword evidence="6 11" id="KW-0479">Metal-binding</keyword>
<dbReference type="STRING" id="105231.A0A1Y1I0Q6"/>
<dbReference type="FunFam" id="3.90.45.10:FF:000006">
    <property type="entry name" value="Peptide deformylase"/>
    <property type="match status" value="1"/>
</dbReference>
<comment type="function">
    <text evidence="11">Removes the formyl group from the N-terminal Met of newly synthesized proteins.</text>
</comment>
<keyword evidence="8 11" id="KW-0648">Protein biosynthesis</keyword>
<sequence length="244" mass="27664">MMMSALSDGERRLSTLTAVGRPGVVEKVEQRRGVRTRMGRGLLGAVEEVKNPIIEKDLEFESPLNIVLYPDPRLRAKNAAVRKFDAKLEALCKEMFDVMYRTDGVGLSAPQVGVNYRVMVYNPEGVKGEGVEYVLVNPKIVSSSKKEDVFKEGCLSFPEIHADVVRPLDVKVQAQNLQGKRFSLTLKGWKARIFQHEYDHLEGTLYHDRMTEEVREEIREELLALEKAYSERTGQEPPETVQKG</sequence>
<dbReference type="AlphaFoldDB" id="A0A1Y1I0Q6"/>
<comment type="similarity">
    <text evidence="2 11">Belongs to the polypeptide deformylase family.</text>
</comment>
<dbReference type="GO" id="GO:0046872">
    <property type="term" value="F:metal ion binding"/>
    <property type="evidence" value="ECO:0007669"/>
    <property type="project" value="UniProtKB-KW"/>
</dbReference>
<dbReference type="Proteomes" id="UP000054558">
    <property type="component" value="Unassembled WGS sequence"/>
</dbReference>
<evidence type="ECO:0000256" key="1">
    <source>
        <dbReference type="ARBA" id="ARBA00004229"/>
    </source>
</evidence>
<evidence type="ECO:0000256" key="5">
    <source>
        <dbReference type="ARBA" id="ARBA00022640"/>
    </source>
</evidence>
<dbReference type="Gene3D" id="3.90.45.10">
    <property type="entry name" value="Peptide deformylase"/>
    <property type="match status" value="1"/>
</dbReference>
<reference evidence="12 13" key="1">
    <citation type="journal article" date="2014" name="Nat. Commun.">
        <title>Klebsormidium flaccidum genome reveals primary factors for plant terrestrial adaptation.</title>
        <authorList>
            <person name="Hori K."/>
            <person name="Maruyama F."/>
            <person name="Fujisawa T."/>
            <person name="Togashi T."/>
            <person name="Yamamoto N."/>
            <person name="Seo M."/>
            <person name="Sato S."/>
            <person name="Yamada T."/>
            <person name="Mori H."/>
            <person name="Tajima N."/>
            <person name="Moriyama T."/>
            <person name="Ikeuchi M."/>
            <person name="Watanabe M."/>
            <person name="Wada H."/>
            <person name="Kobayashi K."/>
            <person name="Saito M."/>
            <person name="Masuda T."/>
            <person name="Sasaki-Sekimoto Y."/>
            <person name="Mashiguchi K."/>
            <person name="Awai K."/>
            <person name="Shimojima M."/>
            <person name="Masuda S."/>
            <person name="Iwai M."/>
            <person name="Nobusawa T."/>
            <person name="Narise T."/>
            <person name="Kondo S."/>
            <person name="Saito H."/>
            <person name="Sato R."/>
            <person name="Murakawa M."/>
            <person name="Ihara Y."/>
            <person name="Oshima-Yamada Y."/>
            <person name="Ohtaka K."/>
            <person name="Satoh M."/>
            <person name="Sonobe K."/>
            <person name="Ishii M."/>
            <person name="Ohtani R."/>
            <person name="Kanamori-Sato M."/>
            <person name="Honoki R."/>
            <person name="Miyazaki D."/>
            <person name="Mochizuki H."/>
            <person name="Umetsu J."/>
            <person name="Higashi K."/>
            <person name="Shibata D."/>
            <person name="Kamiya Y."/>
            <person name="Sato N."/>
            <person name="Nakamura Y."/>
            <person name="Tabata S."/>
            <person name="Ida S."/>
            <person name="Kurokawa K."/>
            <person name="Ohta H."/>
        </authorList>
    </citation>
    <scope>NUCLEOTIDE SEQUENCE [LARGE SCALE GENOMIC DNA]</scope>
    <source>
        <strain evidence="12 13">NIES-2285</strain>
    </source>
</reference>
<protein>
    <recommendedName>
        <fullName evidence="3 11">Peptide deformylase</fullName>
        <ecNumber evidence="3 11">3.5.1.88</ecNumber>
    </recommendedName>
</protein>
<dbReference type="OrthoDB" id="276063at2759"/>
<dbReference type="NCBIfam" id="TIGR00079">
    <property type="entry name" value="pept_deformyl"/>
    <property type="match status" value="1"/>
</dbReference>
<dbReference type="PRINTS" id="PR01576">
    <property type="entry name" value="PDEFORMYLASE"/>
</dbReference>
<evidence type="ECO:0000256" key="8">
    <source>
        <dbReference type="ARBA" id="ARBA00022917"/>
    </source>
</evidence>
<evidence type="ECO:0000256" key="2">
    <source>
        <dbReference type="ARBA" id="ARBA00010759"/>
    </source>
</evidence>
<dbReference type="GO" id="GO:0009507">
    <property type="term" value="C:chloroplast"/>
    <property type="evidence" value="ECO:0007669"/>
    <property type="project" value="UniProtKB-SubCell"/>
</dbReference>
<dbReference type="NCBIfam" id="NF001159">
    <property type="entry name" value="PRK00150.1-3"/>
    <property type="match status" value="1"/>
</dbReference>
<evidence type="ECO:0000256" key="6">
    <source>
        <dbReference type="ARBA" id="ARBA00022723"/>
    </source>
</evidence>
<proteinExistence type="inferred from homology"/>
<evidence type="ECO:0000256" key="3">
    <source>
        <dbReference type="ARBA" id="ARBA00012175"/>
    </source>
</evidence>
<evidence type="ECO:0000313" key="13">
    <source>
        <dbReference type="Proteomes" id="UP000054558"/>
    </source>
</evidence>
<evidence type="ECO:0000256" key="11">
    <source>
        <dbReference type="RuleBase" id="RU362111"/>
    </source>
</evidence>
<organism evidence="12 13">
    <name type="scientific">Klebsormidium nitens</name>
    <name type="common">Green alga</name>
    <name type="synonym">Ulothrix nitens</name>
    <dbReference type="NCBI Taxonomy" id="105231"/>
    <lineage>
        <taxon>Eukaryota</taxon>
        <taxon>Viridiplantae</taxon>
        <taxon>Streptophyta</taxon>
        <taxon>Klebsormidiophyceae</taxon>
        <taxon>Klebsormidiales</taxon>
        <taxon>Klebsormidiaceae</taxon>
        <taxon>Klebsormidium</taxon>
    </lineage>
</organism>
<keyword evidence="13" id="KW-1185">Reference proteome</keyword>
<evidence type="ECO:0000256" key="4">
    <source>
        <dbReference type="ARBA" id="ARBA00022528"/>
    </source>
</evidence>
<keyword evidence="4 11" id="KW-0150">Chloroplast</keyword>
<evidence type="ECO:0000256" key="9">
    <source>
        <dbReference type="ARBA" id="ARBA00022946"/>
    </source>
</evidence>
<dbReference type="InterPro" id="IPR023635">
    <property type="entry name" value="Peptide_deformylase"/>
</dbReference>
<gene>
    <name evidence="12" type="ORF">KFL_001920050</name>
</gene>
<dbReference type="PANTHER" id="PTHR10458">
    <property type="entry name" value="PEPTIDE DEFORMYLASE"/>
    <property type="match status" value="1"/>
</dbReference>
<dbReference type="OMA" id="CAAWLQP"/>
<dbReference type="HAMAP" id="MF_00163">
    <property type="entry name" value="Pep_deformylase"/>
    <property type="match status" value="1"/>
</dbReference>
<dbReference type="SUPFAM" id="SSF56420">
    <property type="entry name" value="Peptide deformylase"/>
    <property type="match status" value="1"/>
</dbReference>
<keyword evidence="9 11" id="KW-0809">Transit peptide</keyword>
<keyword evidence="5 11" id="KW-0934">Plastid</keyword>
<dbReference type="GO" id="GO:0006412">
    <property type="term" value="P:translation"/>
    <property type="evidence" value="ECO:0007669"/>
    <property type="project" value="UniProtKB-KW"/>
</dbReference>
<dbReference type="EC" id="3.5.1.88" evidence="3 11"/>
<name>A0A1Y1I0Q6_KLENI</name>
<evidence type="ECO:0000313" key="12">
    <source>
        <dbReference type="EMBL" id="GAQ84504.1"/>
    </source>
</evidence>
<dbReference type="EMBL" id="DF237141">
    <property type="protein sequence ID" value="GAQ84504.1"/>
    <property type="molecule type" value="Genomic_DNA"/>
</dbReference>